<evidence type="ECO:0000313" key="2">
    <source>
        <dbReference type="Proteomes" id="UP000694405"/>
    </source>
</evidence>
<reference evidence="1" key="3">
    <citation type="submission" date="2025-09" db="UniProtKB">
        <authorList>
            <consortium name="Ensembl"/>
        </authorList>
    </citation>
    <scope>IDENTIFICATION</scope>
</reference>
<proteinExistence type="predicted"/>
<protein>
    <submittedName>
        <fullName evidence="1">Uncharacterized protein</fullName>
    </submittedName>
</protein>
<sequence>RAEEEPEPEPGSAVLEVLRTPRRLCVEYPGLVRDVGARRGRLGGEQGV</sequence>
<dbReference type="AlphaFoldDB" id="A0A8V5GT73"/>
<dbReference type="Proteomes" id="UP000694405">
    <property type="component" value="Unassembled WGS sequence"/>
</dbReference>
<accession>A0A8V5GT73</accession>
<reference evidence="1" key="1">
    <citation type="submission" date="2020-03" db="EMBL/GenBank/DDBJ databases">
        <title>Melopsittacus undulatus (budgerigar) genome, bMelUnd1, maternal haplotype with Z.</title>
        <authorList>
            <person name="Gedman G."/>
            <person name="Mountcastle J."/>
            <person name="Haase B."/>
            <person name="Formenti G."/>
            <person name="Wright T."/>
            <person name="Apodaca J."/>
            <person name="Pelan S."/>
            <person name="Chow W."/>
            <person name="Rhie A."/>
            <person name="Howe K."/>
            <person name="Fedrigo O."/>
            <person name="Jarvis E.D."/>
        </authorList>
    </citation>
    <scope>NUCLEOTIDE SEQUENCE [LARGE SCALE GENOMIC DNA]</scope>
</reference>
<reference evidence="1" key="2">
    <citation type="submission" date="2025-08" db="UniProtKB">
        <authorList>
            <consortium name="Ensembl"/>
        </authorList>
    </citation>
    <scope>IDENTIFICATION</scope>
</reference>
<evidence type="ECO:0000313" key="1">
    <source>
        <dbReference type="Ensembl" id="ENSMUNP00000028769.1"/>
    </source>
</evidence>
<keyword evidence="2" id="KW-1185">Reference proteome</keyword>
<name>A0A8V5GT73_MELUD</name>
<organism evidence="1 2">
    <name type="scientific">Melopsittacus undulatus</name>
    <name type="common">Budgerigar</name>
    <name type="synonym">Psittacus undulatus</name>
    <dbReference type="NCBI Taxonomy" id="13146"/>
    <lineage>
        <taxon>Eukaryota</taxon>
        <taxon>Metazoa</taxon>
        <taxon>Chordata</taxon>
        <taxon>Craniata</taxon>
        <taxon>Vertebrata</taxon>
        <taxon>Euteleostomi</taxon>
        <taxon>Archelosauria</taxon>
        <taxon>Archosauria</taxon>
        <taxon>Dinosauria</taxon>
        <taxon>Saurischia</taxon>
        <taxon>Theropoda</taxon>
        <taxon>Coelurosauria</taxon>
        <taxon>Aves</taxon>
        <taxon>Neognathae</taxon>
        <taxon>Neoaves</taxon>
        <taxon>Telluraves</taxon>
        <taxon>Australaves</taxon>
        <taxon>Psittaciformes</taxon>
        <taxon>Psittaculidae</taxon>
        <taxon>Melopsittacus</taxon>
    </lineage>
</organism>
<dbReference type="Ensembl" id="ENSMUNT00000029748.1">
    <property type="protein sequence ID" value="ENSMUNP00000028769.1"/>
    <property type="gene ID" value="ENSMUNG00000017265.1"/>
</dbReference>